<feature type="signal peptide" evidence="1">
    <location>
        <begin position="1"/>
        <end position="19"/>
    </location>
</feature>
<organism evidence="2 3">
    <name type="scientific">Portibacter lacus</name>
    <dbReference type="NCBI Taxonomy" id="1099794"/>
    <lineage>
        <taxon>Bacteria</taxon>
        <taxon>Pseudomonadati</taxon>
        <taxon>Bacteroidota</taxon>
        <taxon>Saprospiria</taxon>
        <taxon>Saprospirales</taxon>
        <taxon>Haliscomenobacteraceae</taxon>
        <taxon>Portibacter</taxon>
    </lineage>
</organism>
<dbReference type="AlphaFoldDB" id="A0AA37WEM5"/>
<comment type="caution">
    <text evidence="2">The sequence shown here is derived from an EMBL/GenBank/DDBJ whole genome shotgun (WGS) entry which is preliminary data.</text>
</comment>
<evidence type="ECO:0008006" key="4">
    <source>
        <dbReference type="Google" id="ProtNLM"/>
    </source>
</evidence>
<gene>
    <name evidence="2" type="ORF">GCM10007940_35720</name>
</gene>
<dbReference type="InterPro" id="IPR031977">
    <property type="entry name" value="DUF4783"/>
</dbReference>
<accession>A0AA37WEM5</accession>
<dbReference type="RefSeq" id="WP_235292901.1">
    <property type="nucleotide sequence ID" value="NZ_BSOH01000023.1"/>
</dbReference>
<dbReference type="Pfam" id="PF16022">
    <property type="entry name" value="DUF4783"/>
    <property type="match status" value="1"/>
</dbReference>
<dbReference type="Proteomes" id="UP001156666">
    <property type="component" value="Unassembled WGS sequence"/>
</dbReference>
<keyword evidence="1" id="KW-0732">Signal</keyword>
<reference evidence="2" key="2">
    <citation type="submission" date="2023-01" db="EMBL/GenBank/DDBJ databases">
        <title>Draft genome sequence of Portibacter lacus strain NBRC 108769.</title>
        <authorList>
            <person name="Sun Q."/>
            <person name="Mori K."/>
        </authorList>
    </citation>
    <scope>NUCLEOTIDE SEQUENCE</scope>
    <source>
        <strain evidence="2">NBRC 108769</strain>
    </source>
</reference>
<evidence type="ECO:0000256" key="1">
    <source>
        <dbReference type="SAM" id="SignalP"/>
    </source>
</evidence>
<evidence type="ECO:0000313" key="3">
    <source>
        <dbReference type="Proteomes" id="UP001156666"/>
    </source>
</evidence>
<dbReference type="Gene3D" id="3.10.450.50">
    <property type="match status" value="1"/>
</dbReference>
<evidence type="ECO:0000313" key="2">
    <source>
        <dbReference type="EMBL" id="GLR18956.1"/>
    </source>
</evidence>
<dbReference type="EMBL" id="BSOH01000023">
    <property type="protein sequence ID" value="GLR18956.1"/>
    <property type="molecule type" value="Genomic_DNA"/>
</dbReference>
<proteinExistence type="predicted"/>
<feature type="chain" id="PRO_5041347602" description="DUF4783 domain-containing protein" evidence="1">
    <location>
        <begin position="20"/>
        <end position="122"/>
    </location>
</feature>
<sequence>MKRLFSVLVFSLLVSMTFAQNNLFTAIGSSDVATLSSKFGSDVEICIGTEQDFYSKSSATKRLEKFFAEVHPKTSKFKHKGNNKNKTSEYSVGTMTSEKGNYRVFIYYEGEKITGLMFNKDE</sequence>
<protein>
    <recommendedName>
        <fullName evidence="4">DUF4783 domain-containing protein</fullName>
    </recommendedName>
</protein>
<keyword evidence="3" id="KW-1185">Reference proteome</keyword>
<reference evidence="2" key="1">
    <citation type="journal article" date="2014" name="Int. J. Syst. Evol. Microbiol.">
        <title>Complete genome sequence of Corynebacterium casei LMG S-19264T (=DSM 44701T), isolated from a smear-ripened cheese.</title>
        <authorList>
            <consortium name="US DOE Joint Genome Institute (JGI-PGF)"/>
            <person name="Walter F."/>
            <person name="Albersmeier A."/>
            <person name="Kalinowski J."/>
            <person name="Ruckert C."/>
        </authorList>
    </citation>
    <scope>NUCLEOTIDE SEQUENCE</scope>
    <source>
        <strain evidence="2">NBRC 108769</strain>
    </source>
</reference>
<name>A0AA37WEM5_9BACT</name>